<dbReference type="Proteomes" id="UP000606900">
    <property type="component" value="Unassembled WGS sequence"/>
</dbReference>
<dbReference type="PIRSF" id="PIRSF006456">
    <property type="entry name" value="UCP006456"/>
    <property type="match status" value="1"/>
</dbReference>
<accession>A0A090JY53</accession>
<dbReference type="EMBL" id="LN515531">
    <property type="protein sequence ID" value="CEA14501.1"/>
    <property type="molecule type" value="Genomic_DNA"/>
</dbReference>
<reference evidence="3" key="2">
    <citation type="submission" date="2020-10" db="EMBL/GenBank/DDBJ databases">
        <title>Dehalococcoides mccartyi of a TCE/Cr reducing biochatode.</title>
        <authorList>
            <person name="Matturro B."/>
        </authorList>
    </citation>
    <scope>NUCLEOTIDE SEQUENCE</scope>
    <source>
        <strain evidence="3">Bin2</strain>
    </source>
</reference>
<protein>
    <recommendedName>
        <fullName evidence="1">Cyclophilin TM1367-like domain-containing protein</fullName>
    </recommendedName>
</protein>
<reference evidence="2" key="1">
    <citation type="submission" date="2014-08" db="EMBL/GenBank/DDBJ databases">
        <authorList>
            <person name="Wibberg D."/>
        </authorList>
    </citation>
    <scope>NUCLEOTIDE SEQUENCE</scope>
</reference>
<dbReference type="RefSeq" id="WP_048073522.1">
    <property type="nucleotide sequence ID" value="NZ_CALCVY010000013.1"/>
</dbReference>
<sequence length="119" mass="13393">METGIEIEILKKGTVKVVLDDRNPSTAQKLYENLPLEGAAQLWLEEIFFPIPLEHEYENPSPSSDKGDVSYWPPGQAFCIFFGDSQPASDVNHIGKVVEGLEIMKSVEEGDWVVIKRLF</sequence>
<dbReference type="Gene3D" id="2.40.100.20">
    <property type="match status" value="1"/>
</dbReference>
<dbReference type="EMBL" id="JADIIL010000016">
    <property type="protein sequence ID" value="MBF4474697.1"/>
    <property type="molecule type" value="Genomic_DNA"/>
</dbReference>
<feature type="domain" description="Cyclophilin TM1367-like" evidence="1">
    <location>
        <begin position="5"/>
        <end position="115"/>
    </location>
</feature>
<dbReference type="SUPFAM" id="SSF50891">
    <property type="entry name" value="Cyclophilin-like"/>
    <property type="match status" value="1"/>
</dbReference>
<name>A0A090JY53_METFO</name>
<dbReference type="InterPro" id="IPR025658">
    <property type="entry name" value="Cyclophilin_TM1367"/>
</dbReference>
<dbReference type="Pfam" id="PF04126">
    <property type="entry name" value="Cyclophil_like"/>
    <property type="match status" value="1"/>
</dbReference>
<evidence type="ECO:0000313" key="2">
    <source>
        <dbReference type="EMBL" id="CEA14501.1"/>
    </source>
</evidence>
<gene>
    <name evidence="2" type="ORF">DSM1535_2179</name>
    <name evidence="3" type="ORF">ISP06_04380</name>
</gene>
<dbReference type="PATRIC" id="fig|2162.9.peg.2246"/>
<evidence type="ECO:0000259" key="1">
    <source>
        <dbReference type="Pfam" id="PF04126"/>
    </source>
</evidence>
<organism evidence="2">
    <name type="scientific">Methanobacterium formicicum</name>
    <dbReference type="NCBI Taxonomy" id="2162"/>
    <lineage>
        <taxon>Archaea</taxon>
        <taxon>Methanobacteriati</taxon>
        <taxon>Methanobacteriota</taxon>
        <taxon>Methanomada group</taxon>
        <taxon>Methanobacteria</taxon>
        <taxon>Methanobacteriales</taxon>
        <taxon>Methanobacteriaceae</taxon>
        <taxon>Methanobacterium</taxon>
    </lineage>
</organism>
<dbReference type="InterPro" id="IPR007256">
    <property type="entry name" value="TM1367-like"/>
</dbReference>
<dbReference type="KEGG" id="mfi:DSM1535_2179"/>
<dbReference type="AlphaFoldDB" id="A0A090JY53"/>
<proteinExistence type="predicted"/>
<evidence type="ECO:0000313" key="3">
    <source>
        <dbReference type="EMBL" id="MBF4474697.1"/>
    </source>
</evidence>
<dbReference type="InterPro" id="IPR029000">
    <property type="entry name" value="Cyclophilin-like_dom_sf"/>
</dbReference>